<accession>A0ABT5BFX5</accession>
<name>A0ABT5BFX5_9BACT</name>
<evidence type="ECO:0000259" key="1">
    <source>
        <dbReference type="Pfam" id="PF05368"/>
    </source>
</evidence>
<dbReference type="EMBL" id="JAQNDN010000021">
    <property type="protein sequence ID" value="MDC0673044.1"/>
    <property type="molecule type" value="Genomic_DNA"/>
</dbReference>
<dbReference type="SUPFAM" id="SSF51735">
    <property type="entry name" value="NAD(P)-binding Rossmann-fold domains"/>
    <property type="match status" value="1"/>
</dbReference>
<gene>
    <name evidence="2" type="ORF">POL58_35145</name>
</gene>
<dbReference type="InterPro" id="IPR051604">
    <property type="entry name" value="Ergot_Alk_Oxidoreductase"/>
</dbReference>
<dbReference type="InterPro" id="IPR008030">
    <property type="entry name" value="NmrA-like"/>
</dbReference>
<keyword evidence="3" id="KW-1185">Reference proteome</keyword>
<evidence type="ECO:0000313" key="3">
    <source>
        <dbReference type="Proteomes" id="UP001217838"/>
    </source>
</evidence>
<sequence length="280" mass="29521">MHVIFGSTGTVGSAVVDALVARGRPTRAVHHSRPPSPRAREHARVDLATGDGLAAALDGAETVFLATGDMVDQIGAELRVVDAARRAGVRRLVKLSLLAADSDAFHLARVHHAIERALADSGLAHTILRPGGFMQNFLTQYAPAIRHGCLRLPFAGAAEAVIDARDIAAVAVVCLEGDAFAGRTLDLFGPESLTYAEMTAILAAAIGRPVAYEPCSDAEFHAAIAPYCVTPAHAQGLVDLLRFHREGRGPAPRPTVLEVTGQPARSFAAFAREHAAAWRA</sequence>
<dbReference type="Gene3D" id="3.90.25.10">
    <property type="entry name" value="UDP-galactose 4-epimerase, domain 1"/>
    <property type="match status" value="1"/>
</dbReference>
<dbReference type="InterPro" id="IPR036291">
    <property type="entry name" value="NAD(P)-bd_dom_sf"/>
</dbReference>
<dbReference type="Gene3D" id="3.40.50.720">
    <property type="entry name" value="NAD(P)-binding Rossmann-like Domain"/>
    <property type="match status" value="1"/>
</dbReference>
<dbReference type="PANTHER" id="PTHR43162:SF1">
    <property type="entry name" value="PRESTALK A DIFFERENTIATION PROTEIN A"/>
    <property type="match status" value="1"/>
</dbReference>
<evidence type="ECO:0000313" key="2">
    <source>
        <dbReference type="EMBL" id="MDC0673044.1"/>
    </source>
</evidence>
<dbReference type="Proteomes" id="UP001217838">
    <property type="component" value="Unassembled WGS sequence"/>
</dbReference>
<proteinExistence type="predicted"/>
<comment type="caution">
    <text evidence="2">The sequence shown here is derived from an EMBL/GenBank/DDBJ whole genome shotgun (WGS) entry which is preliminary data.</text>
</comment>
<dbReference type="PANTHER" id="PTHR43162">
    <property type="match status" value="1"/>
</dbReference>
<reference evidence="2 3" key="1">
    <citation type="submission" date="2022-11" db="EMBL/GenBank/DDBJ databases">
        <title>Minimal conservation of predation-associated metabolite biosynthetic gene clusters underscores biosynthetic potential of Myxococcota including descriptions for ten novel species: Archangium lansinium sp. nov., Myxococcus landrumus sp. nov., Nannocystis bai.</title>
        <authorList>
            <person name="Ahearne A."/>
            <person name="Stevens C."/>
            <person name="Dowd S."/>
        </authorList>
    </citation>
    <scope>NUCLEOTIDE SEQUENCE [LARGE SCALE GENOMIC DNA]</scope>
    <source>
        <strain evidence="2 3">NCELM</strain>
    </source>
</reference>
<feature type="domain" description="NmrA-like" evidence="1">
    <location>
        <begin position="3"/>
        <end position="224"/>
    </location>
</feature>
<dbReference type="Pfam" id="PF05368">
    <property type="entry name" value="NmrA"/>
    <property type="match status" value="1"/>
</dbReference>
<protein>
    <submittedName>
        <fullName evidence="2">NmrA family NAD(P)-binding protein</fullName>
    </submittedName>
</protein>
<dbReference type="RefSeq" id="WP_272005491.1">
    <property type="nucleotide sequence ID" value="NZ_JAQNDN010000021.1"/>
</dbReference>
<organism evidence="2 3">
    <name type="scientific">Nannocystis radixulma</name>
    <dbReference type="NCBI Taxonomy" id="2995305"/>
    <lineage>
        <taxon>Bacteria</taxon>
        <taxon>Pseudomonadati</taxon>
        <taxon>Myxococcota</taxon>
        <taxon>Polyangia</taxon>
        <taxon>Nannocystales</taxon>
        <taxon>Nannocystaceae</taxon>
        <taxon>Nannocystis</taxon>
    </lineage>
</organism>